<comment type="caution">
    <text evidence="2">The sequence shown here is derived from an EMBL/GenBank/DDBJ whole genome shotgun (WGS) entry which is preliminary data.</text>
</comment>
<gene>
    <name evidence="2" type="ORF">C2G38_39519</name>
</gene>
<name>A0A397UR16_9GLOM</name>
<protein>
    <submittedName>
        <fullName evidence="2">Uncharacterized protein</fullName>
    </submittedName>
</protein>
<feature type="signal peptide" evidence="1">
    <location>
        <begin position="1"/>
        <end position="19"/>
    </location>
</feature>
<keyword evidence="1" id="KW-0732">Signal</keyword>
<dbReference type="Proteomes" id="UP000266673">
    <property type="component" value="Unassembled WGS sequence"/>
</dbReference>
<feature type="chain" id="PRO_5017358998" evidence="1">
    <location>
        <begin position="20"/>
        <end position="74"/>
    </location>
</feature>
<keyword evidence="3" id="KW-1185">Reference proteome</keyword>
<evidence type="ECO:0000256" key="1">
    <source>
        <dbReference type="SAM" id="SignalP"/>
    </source>
</evidence>
<proteinExistence type="predicted"/>
<accession>A0A397UR16</accession>
<dbReference type="EMBL" id="QKWP01001041">
    <property type="protein sequence ID" value="RIB12252.1"/>
    <property type="molecule type" value="Genomic_DNA"/>
</dbReference>
<evidence type="ECO:0000313" key="2">
    <source>
        <dbReference type="EMBL" id="RIB12252.1"/>
    </source>
</evidence>
<sequence length="74" mass="8632">MRVVCVIIVSYFLIHSCNIDIPSNCPECRWFKCVNRFIPLDLNNCVTASDVNNKEIGTYVCMYVRIRLFAQRRG</sequence>
<organism evidence="2 3">
    <name type="scientific">Gigaspora rosea</name>
    <dbReference type="NCBI Taxonomy" id="44941"/>
    <lineage>
        <taxon>Eukaryota</taxon>
        <taxon>Fungi</taxon>
        <taxon>Fungi incertae sedis</taxon>
        <taxon>Mucoromycota</taxon>
        <taxon>Glomeromycotina</taxon>
        <taxon>Glomeromycetes</taxon>
        <taxon>Diversisporales</taxon>
        <taxon>Gigasporaceae</taxon>
        <taxon>Gigaspora</taxon>
    </lineage>
</organism>
<reference evidence="2 3" key="1">
    <citation type="submission" date="2018-06" db="EMBL/GenBank/DDBJ databases">
        <title>Comparative genomics reveals the genomic features of Rhizophagus irregularis, R. cerebriforme, R. diaphanum and Gigaspora rosea, and their symbiotic lifestyle signature.</title>
        <authorList>
            <person name="Morin E."/>
            <person name="San Clemente H."/>
            <person name="Chen E.C.H."/>
            <person name="De La Providencia I."/>
            <person name="Hainaut M."/>
            <person name="Kuo A."/>
            <person name="Kohler A."/>
            <person name="Murat C."/>
            <person name="Tang N."/>
            <person name="Roy S."/>
            <person name="Loubradou J."/>
            <person name="Henrissat B."/>
            <person name="Grigoriev I.V."/>
            <person name="Corradi N."/>
            <person name="Roux C."/>
            <person name="Martin F.M."/>
        </authorList>
    </citation>
    <scope>NUCLEOTIDE SEQUENCE [LARGE SCALE GENOMIC DNA]</scope>
    <source>
        <strain evidence="2 3">DAOM 194757</strain>
    </source>
</reference>
<evidence type="ECO:0000313" key="3">
    <source>
        <dbReference type="Proteomes" id="UP000266673"/>
    </source>
</evidence>
<dbReference type="AlphaFoldDB" id="A0A397UR16"/>